<accession>A0A1M6NZ42</accession>
<sequence length="75" mass="8572">MNNIMQYEQKGRYEMSVTDASFEEDGSLCLSLQFGPHVRPPVDRLLTTGYVKLSVYDEGEFTEDGTLTLYGRSQR</sequence>
<dbReference type="EMBL" id="FRAN01000001">
    <property type="protein sequence ID" value="SHK00931.1"/>
    <property type="molecule type" value="Genomic_DNA"/>
</dbReference>
<reference evidence="2" key="1">
    <citation type="submission" date="2016-11" db="EMBL/GenBank/DDBJ databases">
        <authorList>
            <person name="Varghese N."/>
            <person name="Submissions S."/>
        </authorList>
    </citation>
    <scope>NUCLEOTIDE SEQUENCE [LARGE SCALE GENOMIC DNA]</scope>
    <source>
        <strain evidence="2">DX253</strain>
    </source>
</reference>
<organism evidence="1 2">
    <name type="scientific">Haladaptatus paucihalophilus DX253</name>
    <dbReference type="NCBI Taxonomy" id="797209"/>
    <lineage>
        <taxon>Archaea</taxon>
        <taxon>Methanobacteriati</taxon>
        <taxon>Methanobacteriota</taxon>
        <taxon>Stenosarchaea group</taxon>
        <taxon>Halobacteria</taxon>
        <taxon>Halobacteriales</taxon>
        <taxon>Haladaptataceae</taxon>
        <taxon>Haladaptatus</taxon>
    </lineage>
</organism>
<dbReference type="Proteomes" id="UP000184203">
    <property type="component" value="Unassembled WGS sequence"/>
</dbReference>
<gene>
    <name evidence="1" type="ORF">SAMN05444342_0263</name>
</gene>
<protein>
    <submittedName>
        <fullName evidence="1">Uncharacterized protein</fullName>
    </submittedName>
</protein>
<name>A0A1M6NZ42_HALPU</name>
<keyword evidence="2" id="KW-1185">Reference proteome</keyword>
<evidence type="ECO:0000313" key="2">
    <source>
        <dbReference type="Proteomes" id="UP000184203"/>
    </source>
</evidence>
<evidence type="ECO:0000313" key="1">
    <source>
        <dbReference type="EMBL" id="SHK00931.1"/>
    </source>
</evidence>
<dbReference type="AlphaFoldDB" id="A0A1M6NZ42"/>
<proteinExistence type="predicted"/>